<feature type="domain" description="J" evidence="1">
    <location>
        <begin position="37"/>
        <end position="101"/>
    </location>
</feature>
<dbReference type="OrthoDB" id="10250354at2759"/>
<comment type="caution">
    <text evidence="2">The sequence shown here is derived from an EMBL/GenBank/DDBJ whole genome shotgun (WGS) entry which is preliminary data.</text>
</comment>
<dbReference type="CDD" id="cd06257">
    <property type="entry name" value="DnaJ"/>
    <property type="match status" value="1"/>
</dbReference>
<evidence type="ECO:0000313" key="2">
    <source>
        <dbReference type="EMBL" id="GFZ21768.1"/>
    </source>
</evidence>
<dbReference type="AlphaFoldDB" id="A0A7J0HFE7"/>
<gene>
    <name evidence="2" type="ORF">Acr_29g0009300</name>
</gene>
<proteinExistence type="predicted"/>
<sequence>MGRLREEPDLKSQLVTEICNISRRAIACGHSTSPIVDWYLILQVEENAGLEVIRKQYHKLALQLHPDKNKHPKAEVAFKLVSEAYGCLSEAKKRAEFNFQRQNSNCSECNRNRPSCCENQRRISDTEVERTGIYKKPAKFQYLQVENLPFSQAKEA</sequence>
<dbReference type="Gene3D" id="1.10.287.110">
    <property type="entry name" value="DnaJ domain"/>
    <property type="match status" value="1"/>
</dbReference>
<dbReference type="Proteomes" id="UP000585474">
    <property type="component" value="Unassembled WGS sequence"/>
</dbReference>
<dbReference type="SUPFAM" id="SSF46565">
    <property type="entry name" value="Chaperone J-domain"/>
    <property type="match status" value="1"/>
</dbReference>
<dbReference type="PANTHER" id="PTHR44137:SF13">
    <property type="entry name" value="CHAPERONE DNAJ-DOMAIN SUPERFAMILY PROTEIN"/>
    <property type="match status" value="1"/>
</dbReference>
<dbReference type="InterPro" id="IPR001623">
    <property type="entry name" value="DnaJ_domain"/>
</dbReference>
<dbReference type="PANTHER" id="PTHR44137">
    <property type="entry name" value="BNAC03G44070D PROTEIN"/>
    <property type="match status" value="1"/>
</dbReference>
<dbReference type="PROSITE" id="PS50076">
    <property type="entry name" value="DNAJ_2"/>
    <property type="match status" value="1"/>
</dbReference>
<dbReference type="SMART" id="SM00271">
    <property type="entry name" value="DnaJ"/>
    <property type="match status" value="1"/>
</dbReference>
<dbReference type="Pfam" id="PF00226">
    <property type="entry name" value="DnaJ"/>
    <property type="match status" value="1"/>
</dbReference>
<keyword evidence="3" id="KW-1185">Reference proteome</keyword>
<dbReference type="PRINTS" id="PR00625">
    <property type="entry name" value="JDOMAIN"/>
</dbReference>
<organism evidence="2 3">
    <name type="scientific">Actinidia rufa</name>
    <dbReference type="NCBI Taxonomy" id="165716"/>
    <lineage>
        <taxon>Eukaryota</taxon>
        <taxon>Viridiplantae</taxon>
        <taxon>Streptophyta</taxon>
        <taxon>Embryophyta</taxon>
        <taxon>Tracheophyta</taxon>
        <taxon>Spermatophyta</taxon>
        <taxon>Magnoliopsida</taxon>
        <taxon>eudicotyledons</taxon>
        <taxon>Gunneridae</taxon>
        <taxon>Pentapetalae</taxon>
        <taxon>asterids</taxon>
        <taxon>Ericales</taxon>
        <taxon>Actinidiaceae</taxon>
        <taxon>Actinidia</taxon>
    </lineage>
</organism>
<evidence type="ECO:0000259" key="1">
    <source>
        <dbReference type="PROSITE" id="PS50076"/>
    </source>
</evidence>
<evidence type="ECO:0000313" key="3">
    <source>
        <dbReference type="Proteomes" id="UP000585474"/>
    </source>
</evidence>
<dbReference type="InterPro" id="IPR036869">
    <property type="entry name" value="J_dom_sf"/>
</dbReference>
<accession>A0A7J0HFE7</accession>
<reference evidence="2 3" key="1">
    <citation type="submission" date="2019-07" db="EMBL/GenBank/DDBJ databases">
        <title>De Novo Assembly of kiwifruit Actinidia rufa.</title>
        <authorList>
            <person name="Sugita-Konishi S."/>
            <person name="Sato K."/>
            <person name="Mori E."/>
            <person name="Abe Y."/>
            <person name="Kisaki G."/>
            <person name="Hamano K."/>
            <person name="Suezawa K."/>
            <person name="Otani M."/>
            <person name="Fukuda T."/>
            <person name="Manabe T."/>
            <person name="Gomi K."/>
            <person name="Tabuchi M."/>
            <person name="Akimitsu K."/>
            <person name="Kataoka I."/>
        </authorList>
    </citation>
    <scope>NUCLEOTIDE SEQUENCE [LARGE SCALE GENOMIC DNA]</scope>
    <source>
        <strain evidence="3">cv. Fuchu</strain>
    </source>
</reference>
<dbReference type="EMBL" id="BJWL01000029">
    <property type="protein sequence ID" value="GFZ21768.1"/>
    <property type="molecule type" value="Genomic_DNA"/>
</dbReference>
<name>A0A7J0HFE7_9ERIC</name>
<protein>
    <recommendedName>
        <fullName evidence="1">J domain-containing protein</fullName>
    </recommendedName>
</protein>